<sequence length="91" mass="9891">MAKKNKLLVPEAKSQVDQLKCEVMRSKGYRANCSNPDSIKFEVAEELGIPLSNGNNGNLTAEQAGKIGGTIGGSMVKEMVRLAEKQLKENR</sequence>
<evidence type="ECO:0000313" key="5">
    <source>
        <dbReference type="Proteomes" id="UP001597231"/>
    </source>
</evidence>
<dbReference type="Gene3D" id="6.10.10.80">
    <property type="entry name" value="Small, acid-soluble spore protein, alpha/beta type-like"/>
    <property type="match status" value="1"/>
</dbReference>
<proteinExistence type="inferred from homology"/>
<name>A0ABW3TWI7_9BACL</name>
<gene>
    <name evidence="4" type="ORF">ACFQ38_04400</name>
</gene>
<dbReference type="PROSITE" id="PS00304">
    <property type="entry name" value="SASP_1"/>
    <property type="match status" value="1"/>
</dbReference>
<accession>A0ABW3TWI7</accession>
<evidence type="ECO:0000256" key="2">
    <source>
        <dbReference type="ARBA" id="ARBA00005442"/>
    </source>
</evidence>
<evidence type="ECO:0000313" key="4">
    <source>
        <dbReference type="EMBL" id="MFD1204369.1"/>
    </source>
</evidence>
<protein>
    <submittedName>
        <fullName evidence="4">Alpha/beta-type small acid-soluble spore protein</fullName>
    </submittedName>
</protein>
<keyword evidence="3" id="KW-0238">DNA-binding</keyword>
<reference evidence="5" key="1">
    <citation type="journal article" date="2019" name="Int. J. Syst. Evol. Microbiol.">
        <title>The Global Catalogue of Microorganisms (GCM) 10K type strain sequencing project: providing services to taxonomists for standard genome sequencing and annotation.</title>
        <authorList>
            <consortium name="The Broad Institute Genomics Platform"/>
            <consortium name="The Broad Institute Genome Sequencing Center for Infectious Disease"/>
            <person name="Wu L."/>
            <person name="Ma J."/>
        </authorList>
    </citation>
    <scope>NUCLEOTIDE SEQUENCE [LARGE SCALE GENOMIC DNA]</scope>
    <source>
        <strain evidence="5">CCUG 53915</strain>
    </source>
</reference>
<dbReference type="RefSeq" id="WP_336823236.1">
    <property type="nucleotide sequence ID" value="NZ_JBHTLT010000020.1"/>
</dbReference>
<dbReference type="PANTHER" id="PTHR36107:SF1">
    <property type="entry name" value="SMALL, ACID-SOLUBLE SPORE PROTEIN A"/>
    <property type="match status" value="1"/>
</dbReference>
<comment type="similarity">
    <text evidence="2">Belongs to the alpha/beta-type SASP family.</text>
</comment>
<organism evidence="4 5">
    <name type="scientific">Sporosarcina contaminans</name>
    <dbReference type="NCBI Taxonomy" id="633403"/>
    <lineage>
        <taxon>Bacteria</taxon>
        <taxon>Bacillati</taxon>
        <taxon>Bacillota</taxon>
        <taxon>Bacilli</taxon>
        <taxon>Bacillales</taxon>
        <taxon>Caryophanaceae</taxon>
        <taxon>Sporosarcina</taxon>
    </lineage>
</organism>
<keyword evidence="5" id="KW-1185">Reference proteome</keyword>
<dbReference type="InterPro" id="IPR050847">
    <property type="entry name" value="SASP_DNA-binding"/>
</dbReference>
<dbReference type="InterPro" id="IPR001448">
    <property type="entry name" value="SASP_alpha/beta-type"/>
</dbReference>
<evidence type="ECO:0000256" key="3">
    <source>
        <dbReference type="ARBA" id="ARBA00023125"/>
    </source>
</evidence>
<dbReference type="InterPro" id="IPR018126">
    <property type="entry name" value="SASP_alpha/beta-type_CS"/>
</dbReference>
<dbReference type="Proteomes" id="UP001597231">
    <property type="component" value="Unassembled WGS sequence"/>
</dbReference>
<comment type="function">
    <text evidence="1">SASP are bound to spore DNA. They are double-stranded DNA-binding proteins that cause DNA to change to an a-like conformation. They protect the DNA backbone from chemical and enzymatic cleavage and are thus involved in dormant spore's high resistance to UV light.</text>
</comment>
<dbReference type="PANTHER" id="PTHR36107">
    <property type="entry name" value="SMALL, ACID-SOLUBLE SPORE PROTEIN A"/>
    <property type="match status" value="1"/>
</dbReference>
<dbReference type="Pfam" id="PF00269">
    <property type="entry name" value="SASP"/>
    <property type="match status" value="1"/>
</dbReference>
<evidence type="ECO:0000256" key="1">
    <source>
        <dbReference type="ARBA" id="ARBA00003863"/>
    </source>
</evidence>
<dbReference type="InterPro" id="IPR038300">
    <property type="entry name" value="SASP_sf_alpha/beta"/>
</dbReference>
<dbReference type="EMBL" id="JBHTLT010000020">
    <property type="protein sequence ID" value="MFD1204369.1"/>
    <property type="molecule type" value="Genomic_DNA"/>
</dbReference>
<comment type="caution">
    <text evidence="4">The sequence shown here is derived from an EMBL/GenBank/DDBJ whole genome shotgun (WGS) entry which is preliminary data.</text>
</comment>